<proteinExistence type="predicted"/>
<protein>
    <submittedName>
        <fullName evidence="2">Uncharacterized protein</fullName>
    </submittedName>
</protein>
<evidence type="ECO:0000313" key="3">
    <source>
        <dbReference type="Proteomes" id="UP000785679"/>
    </source>
</evidence>
<comment type="caution">
    <text evidence="2">The sequence shown here is derived from an EMBL/GenBank/DDBJ whole genome shotgun (WGS) entry which is preliminary data.</text>
</comment>
<accession>A0A8J8P7M6</accession>
<feature type="compositionally biased region" description="Polar residues" evidence="1">
    <location>
        <begin position="50"/>
        <end position="70"/>
    </location>
</feature>
<keyword evidence="3" id="KW-1185">Reference proteome</keyword>
<evidence type="ECO:0000313" key="2">
    <source>
        <dbReference type="EMBL" id="TNV87310.1"/>
    </source>
</evidence>
<reference evidence="2" key="1">
    <citation type="submission" date="2019-06" db="EMBL/GenBank/DDBJ databases">
        <authorList>
            <person name="Zheng W."/>
        </authorList>
    </citation>
    <scope>NUCLEOTIDE SEQUENCE</scope>
    <source>
        <strain evidence="2">QDHG01</strain>
    </source>
</reference>
<dbReference type="AlphaFoldDB" id="A0A8J8P7M6"/>
<gene>
    <name evidence="2" type="ORF">FGO68_gene2305</name>
</gene>
<feature type="region of interest" description="Disordered" evidence="1">
    <location>
        <begin position="48"/>
        <end position="77"/>
    </location>
</feature>
<name>A0A8J8P7M6_HALGN</name>
<dbReference type="Proteomes" id="UP000785679">
    <property type="component" value="Unassembled WGS sequence"/>
</dbReference>
<evidence type="ECO:0000256" key="1">
    <source>
        <dbReference type="SAM" id="MobiDB-lite"/>
    </source>
</evidence>
<sequence length="77" mass="9027">MRSLAALSFSSMSTTLQRATQFRLLFFQPHQNHRIDWVSQVLRSRELKSPFQTESQRSQTSGILRDTSSGRCKLYYQ</sequence>
<organism evidence="2 3">
    <name type="scientific">Halteria grandinella</name>
    <dbReference type="NCBI Taxonomy" id="5974"/>
    <lineage>
        <taxon>Eukaryota</taxon>
        <taxon>Sar</taxon>
        <taxon>Alveolata</taxon>
        <taxon>Ciliophora</taxon>
        <taxon>Intramacronucleata</taxon>
        <taxon>Spirotrichea</taxon>
        <taxon>Stichotrichia</taxon>
        <taxon>Sporadotrichida</taxon>
        <taxon>Halteriidae</taxon>
        <taxon>Halteria</taxon>
    </lineage>
</organism>
<dbReference type="EMBL" id="RRYP01000507">
    <property type="protein sequence ID" value="TNV87310.1"/>
    <property type="molecule type" value="Genomic_DNA"/>
</dbReference>